<evidence type="ECO:0000313" key="2">
    <source>
        <dbReference type="EMBL" id="MCF6377840.1"/>
    </source>
</evidence>
<comment type="caution">
    <text evidence="2">The sequence shown here is derived from an EMBL/GenBank/DDBJ whole genome shotgun (WGS) entry which is preliminary data.</text>
</comment>
<keyword evidence="2" id="KW-0808">Transferase</keyword>
<dbReference type="RefSeq" id="WP_236401597.1">
    <property type="nucleotide sequence ID" value="NZ_JAKJHZ010000006.1"/>
</dbReference>
<proteinExistence type="predicted"/>
<dbReference type="GO" id="GO:0008168">
    <property type="term" value="F:methyltransferase activity"/>
    <property type="evidence" value="ECO:0007669"/>
    <property type="project" value="UniProtKB-KW"/>
</dbReference>
<keyword evidence="2" id="KW-0489">Methyltransferase</keyword>
<feature type="domain" description="Methyltransferase type 11" evidence="1">
    <location>
        <begin position="61"/>
        <end position="157"/>
    </location>
</feature>
<reference evidence="2 3" key="1">
    <citation type="submission" date="2022-01" db="EMBL/GenBank/DDBJ databases">
        <title>Nocardioides sp. nov., an actinomycete isolated from mining soil.</title>
        <authorList>
            <person name="Liu L."/>
        </authorList>
    </citation>
    <scope>NUCLEOTIDE SEQUENCE [LARGE SCALE GENOMIC DNA]</scope>
    <source>
        <strain evidence="2 3">KLBMP 9356</strain>
    </source>
</reference>
<dbReference type="CDD" id="cd02440">
    <property type="entry name" value="AdoMet_MTases"/>
    <property type="match status" value="1"/>
</dbReference>
<evidence type="ECO:0000259" key="1">
    <source>
        <dbReference type="Pfam" id="PF08241"/>
    </source>
</evidence>
<sequence length="223" mass="23590">MRISGLGSWREDGLWSYVYPWLVEHPEVGRPAWRLGTGSDLRLIDEAAAEIGTLPAGARVLDVPSGSGVALRGLRPGQGVQVVSADISTTMLGRTLGTARARGVADQVSPAVADAGALPFADDAFDLVVSFTGLHCFPDPRTAIDEMVRVLARGGVITGSSIFTDTGVRYEPLRRAGARAGILGPMCSTSDAIRWLRAAGCDTVDLRIHGALGYFRATKGDER</sequence>
<organism evidence="2 3">
    <name type="scientific">Nocardioides potassii</name>
    <dbReference type="NCBI Taxonomy" id="2911371"/>
    <lineage>
        <taxon>Bacteria</taxon>
        <taxon>Bacillati</taxon>
        <taxon>Actinomycetota</taxon>
        <taxon>Actinomycetes</taxon>
        <taxon>Propionibacteriales</taxon>
        <taxon>Nocardioidaceae</taxon>
        <taxon>Nocardioides</taxon>
    </lineage>
</organism>
<name>A0ABS9HC76_9ACTN</name>
<evidence type="ECO:0000313" key="3">
    <source>
        <dbReference type="Proteomes" id="UP001201161"/>
    </source>
</evidence>
<keyword evidence="3" id="KW-1185">Reference proteome</keyword>
<dbReference type="InterPro" id="IPR013216">
    <property type="entry name" value="Methyltransf_11"/>
</dbReference>
<dbReference type="InterPro" id="IPR029063">
    <property type="entry name" value="SAM-dependent_MTases_sf"/>
</dbReference>
<dbReference type="SUPFAM" id="SSF53335">
    <property type="entry name" value="S-adenosyl-L-methionine-dependent methyltransferases"/>
    <property type="match status" value="1"/>
</dbReference>
<dbReference type="Gene3D" id="3.40.50.150">
    <property type="entry name" value="Vaccinia Virus protein VP39"/>
    <property type="match status" value="1"/>
</dbReference>
<dbReference type="Pfam" id="PF08241">
    <property type="entry name" value="Methyltransf_11"/>
    <property type="match status" value="1"/>
</dbReference>
<gene>
    <name evidence="2" type="ORF">L2K70_09505</name>
</gene>
<accession>A0ABS9HC76</accession>
<dbReference type="PANTHER" id="PTHR43591">
    <property type="entry name" value="METHYLTRANSFERASE"/>
    <property type="match status" value="1"/>
</dbReference>
<dbReference type="Proteomes" id="UP001201161">
    <property type="component" value="Unassembled WGS sequence"/>
</dbReference>
<dbReference type="GO" id="GO:0032259">
    <property type="term" value="P:methylation"/>
    <property type="evidence" value="ECO:0007669"/>
    <property type="project" value="UniProtKB-KW"/>
</dbReference>
<dbReference type="EMBL" id="JAKJHZ010000006">
    <property type="protein sequence ID" value="MCF6377840.1"/>
    <property type="molecule type" value="Genomic_DNA"/>
</dbReference>
<dbReference type="PANTHER" id="PTHR43591:SF99">
    <property type="entry name" value="OS06G0646000 PROTEIN"/>
    <property type="match status" value="1"/>
</dbReference>
<protein>
    <submittedName>
        <fullName evidence="2">Class I SAM-dependent methyltransferase</fullName>
    </submittedName>
</protein>